<comment type="subcellular location">
    <subcellularLocation>
        <location evidence="1">Mitochondrion</location>
    </subcellularLocation>
</comment>
<evidence type="ECO:0000313" key="10">
    <source>
        <dbReference type="Proteomes" id="UP001293254"/>
    </source>
</evidence>
<dbReference type="Gene3D" id="1.10.287.1480">
    <property type="match status" value="1"/>
</dbReference>
<evidence type="ECO:0000313" key="9">
    <source>
        <dbReference type="EMBL" id="KAK4411990.1"/>
    </source>
</evidence>
<feature type="compositionally biased region" description="Polar residues" evidence="8">
    <location>
        <begin position="95"/>
        <end position="121"/>
    </location>
</feature>
<accession>A0AAE1XHD7</accession>
<evidence type="ECO:0000256" key="2">
    <source>
        <dbReference type="ARBA" id="ARBA00009083"/>
    </source>
</evidence>
<dbReference type="SUPFAM" id="SSF57716">
    <property type="entry name" value="Glucocorticoid receptor-like (DNA-binding domain)"/>
    <property type="match status" value="1"/>
</dbReference>
<dbReference type="PANTHER" id="PTHR19836:SF30">
    <property type="entry name" value="RIBOSOMAL PROTEIN S14"/>
    <property type="match status" value="1"/>
</dbReference>
<evidence type="ECO:0000256" key="7">
    <source>
        <dbReference type="ARBA" id="ARBA00042804"/>
    </source>
</evidence>
<reference evidence="9" key="1">
    <citation type="submission" date="2020-06" db="EMBL/GenBank/DDBJ databases">
        <authorList>
            <person name="Li T."/>
            <person name="Hu X."/>
            <person name="Zhang T."/>
            <person name="Song X."/>
            <person name="Zhang H."/>
            <person name="Dai N."/>
            <person name="Sheng W."/>
            <person name="Hou X."/>
            <person name="Wei L."/>
        </authorList>
    </citation>
    <scope>NUCLEOTIDE SEQUENCE</scope>
    <source>
        <strain evidence="9">3651</strain>
        <tissue evidence="9">Leaf</tissue>
    </source>
</reference>
<name>A0AAE1XHD7_9LAMI</name>
<evidence type="ECO:0000256" key="8">
    <source>
        <dbReference type="SAM" id="MobiDB-lite"/>
    </source>
</evidence>
<evidence type="ECO:0000256" key="3">
    <source>
        <dbReference type="ARBA" id="ARBA00022980"/>
    </source>
</evidence>
<comment type="similarity">
    <text evidence="2">Belongs to the universal ribosomal protein uS14 family.</text>
</comment>
<evidence type="ECO:0000256" key="4">
    <source>
        <dbReference type="ARBA" id="ARBA00023128"/>
    </source>
</evidence>
<gene>
    <name evidence="9" type="ORF">Salat_2977900</name>
</gene>
<dbReference type="GO" id="GO:0006412">
    <property type="term" value="P:translation"/>
    <property type="evidence" value="ECO:0007669"/>
    <property type="project" value="InterPro"/>
</dbReference>
<evidence type="ECO:0000256" key="1">
    <source>
        <dbReference type="ARBA" id="ARBA00004173"/>
    </source>
</evidence>
<dbReference type="GO" id="GO:0005739">
    <property type="term" value="C:mitochondrion"/>
    <property type="evidence" value="ECO:0007669"/>
    <property type="project" value="UniProtKB-SubCell"/>
</dbReference>
<comment type="caution">
    <text evidence="9">The sequence shown here is derived from an EMBL/GenBank/DDBJ whole genome shotgun (WGS) entry which is preliminary data.</text>
</comment>
<feature type="region of interest" description="Disordered" evidence="8">
    <location>
        <begin position="64"/>
        <end position="121"/>
    </location>
</feature>
<dbReference type="Proteomes" id="UP001293254">
    <property type="component" value="Unassembled WGS sequence"/>
</dbReference>
<dbReference type="GO" id="GO:0003735">
    <property type="term" value="F:structural constituent of ribosome"/>
    <property type="evidence" value="ECO:0007669"/>
    <property type="project" value="InterPro"/>
</dbReference>
<proteinExistence type="inferred from homology"/>
<keyword evidence="4" id="KW-0496">Mitochondrion</keyword>
<reference evidence="9" key="2">
    <citation type="journal article" date="2024" name="Plant">
        <title>Genomic evolution and insights into agronomic trait innovations of Sesamum species.</title>
        <authorList>
            <person name="Miao H."/>
            <person name="Wang L."/>
            <person name="Qu L."/>
            <person name="Liu H."/>
            <person name="Sun Y."/>
            <person name="Le M."/>
            <person name="Wang Q."/>
            <person name="Wei S."/>
            <person name="Zheng Y."/>
            <person name="Lin W."/>
            <person name="Duan Y."/>
            <person name="Cao H."/>
            <person name="Xiong S."/>
            <person name="Wang X."/>
            <person name="Wei L."/>
            <person name="Li C."/>
            <person name="Ma Q."/>
            <person name="Ju M."/>
            <person name="Zhao R."/>
            <person name="Li G."/>
            <person name="Mu C."/>
            <person name="Tian Q."/>
            <person name="Mei H."/>
            <person name="Zhang T."/>
            <person name="Gao T."/>
            <person name="Zhang H."/>
        </authorList>
    </citation>
    <scope>NUCLEOTIDE SEQUENCE</scope>
    <source>
        <strain evidence="9">3651</strain>
    </source>
</reference>
<evidence type="ECO:0000256" key="6">
    <source>
        <dbReference type="ARBA" id="ARBA00040774"/>
    </source>
</evidence>
<dbReference type="AlphaFoldDB" id="A0AAE1XHD7"/>
<organism evidence="9 10">
    <name type="scientific">Sesamum alatum</name>
    <dbReference type="NCBI Taxonomy" id="300844"/>
    <lineage>
        <taxon>Eukaryota</taxon>
        <taxon>Viridiplantae</taxon>
        <taxon>Streptophyta</taxon>
        <taxon>Embryophyta</taxon>
        <taxon>Tracheophyta</taxon>
        <taxon>Spermatophyta</taxon>
        <taxon>Magnoliopsida</taxon>
        <taxon>eudicotyledons</taxon>
        <taxon>Gunneridae</taxon>
        <taxon>Pentapetalae</taxon>
        <taxon>asterids</taxon>
        <taxon>lamiids</taxon>
        <taxon>Lamiales</taxon>
        <taxon>Pedaliaceae</taxon>
        <taxon>Sesamum</taxon>
    </lineage>
</organism>
<dbReference type="InterPro" id="IPR001209">
    <property type="entry name" value="Ribosomal_uS14"/>
</dbReference>
<feature type="compositionally biased region" description="Basic and acidic residues" evidence="8">
    <location>
        <begin position="75"/>
        <end position="94"/>
    </location>
</feature>
<dbReference type="EMBL" id="JACGWO010000049">
    <property type="protein sequence ID" value="KAK4411990.1"/>
    <property type="molecule type" value="Genomic_DNA"/>
</dbReference>
<dbReference type="PANTHER" id="PTHR19836">
    <property type="entry name" value="30S RIBOSOMAL PROTEIN S14"/>
    <property type="match status" value="1"/>
</dbReference>
<sequence>MRLYHRGAAFCKKMRGKLSKMSEKRNIRDHKRRLLAAKYELRRKLYKAFCKDPDLPSDMRDKHRYKLSKLPRNSSFERQDDQSESAGEKKRESAKNLSDSVTEQSDDSSVTQDDPTPSTLLSLYTPSEASLALASSPFRLEAILNAARAPGDRGLLEQMIVDLTQRSILNIEICFIPVYSKNNVSQLAKIKRTHSTVLDQRLNINIPIKDQARRMFAYLALLSCSLLLTYETSLAARFLPFKPAKVGDEKGKEKGPSLVQSFPIDDLSRCISEA</sequence>
<evidence type="ECO:0000256" key="5">
    <source>
        <dbReference type="ARBA" id="ARBA00023274"/>
    </source>
</evidence>
<keyword evidence="10" id="KW-1185">Reference proteome</keyword>
<dbReference type="GO" id="GO:0015935">
    <property type="term" value="C:small ribosomal subunit"/>
    <property type="evidence" value="ECO:0007669"/>
    <property type="project" value="TreeGrafter"/>
</dbReference>
<keyword evidence="3 9" id="KW-0689">Ribosomal protein</keyword>
<protein>
    <recommendedName>
        <fullName evidence="6">Small ribosomal subunit protein uS14m</fullName>
    </recommendedName>
    <alternativeName>
        <fullName evidence="7">Ribosomal protein S14, mitochondrial</fullName>
    </alternativeName>
</protein>
<keyword evidence="5" id="KW-0687">Ribonucleoprotein</keyword>